<gene>
    <name evidence="1" type="ORF">V5799_015261</name>
</gene>
<name>A0AAQ4E0N4_AMBAM</name>
<comment type="caution">
    <text evidence="1">The sequence shown here is derived from an EMBL/GenBank/DDBJ whole genome shotgun (WGS) entry which is preliminary data.</text>
</comment>
<reference evidence="1 2" key="1">
    <citation type="journal article" date="2023" name="Arcadia Sci">
        <title>De novo assembly of a long-read Amblyomma americanum tick genome.</title>
        <authorList>
            <person name="Chou S."/>
            <person name="Poskanzer K.E."/>
            <person name="Rollins M."/>
            <person name="Thuy-Boun P.S."/>
        </authorList>
    </citation>
    <scope>NUCLEOTIDE SEQUENCE [LARGE SCALE GENOMIC DNA]</scope>
    <source>
        <strain evidence="1">F_SG_1</strain>
        <tissue evidence="1">Salivary glands</tissue>
    </source>
</reference>
<evidence type="ECO:0000313" key="2">
    <source>
        <dbReference type="Proteomes" id="UP001321473"/>
    </source>
</evidence>
<keyword evidence="2" id="KW-1185">Reference proteome</keyword>
<evidence type="ECO:0000313" key="1">
    <source>
        <dbReference type="EMBL" id="KAK8768274.1"/>
    </source>
</evidence>
<protein>
    <submittedName>
        <fullName evidence="1">Uncharacterized protein</fullName>
    </submittedName>
</protein>
<organism evidence="1 2">
    <name type="scientific">Amblyomma americanum</name>
    <name type="common">Lone star tick</name>
    <dbReference type="NCBI Taxonomy" id="6943"/>
    <lineage>
        <taxon>Eukaryota</taxon>
        <taxon>Metazoa</taxon>
        <taxon>Ecdysozoa</taxon>
        <taxon>Arthropoda</taxon>
        <taxon>Chelicerata</taxon>
        <taxon>Arachnida</taxon>
        <taxon>Acari</taxon>
        <taxon>Parasitiformes</taxon>
        <taxon>Ixodida</taxon>
        <taxon>Ixodoidea</taxon>
        <taxon>Ixodidae</taxon>
        <taxon>Amblyomminae</taxon>
        <taxon>Amblyomma</taxon>
    </lineage>
</organism>
<proteinExistence type="predicted"/>
<dbReference type="Proteomes" id="UP001321473">
    <property type="component" value="Unassembled WGS sequence"/>
</dbReference>
<accession>A0AAQ4E0N4</accession>
<dbReference type="EMBL" id="JARKHS020024256">
    <property type="protein sequence ID" value="KAK8768274.1"/>
    <property type="molecule type" value="Genomic_DNA"/>
</dbReference>
<dbReference type="AlphaFoldDB" id="A0AAQ4E0N4"/>
<sequence length="69" mass="7977">MILTISRNVTTESAETYCSLPMCVAEEFFQDDFACKARHQLQRVSGDRHGGDKVRPDILLELNFFEMQH</sequence>